<protein>
    <submittedName>
        <fullName evidence="1">Uncharacterized protein</fullName>
    </submittedName>
</protein>
<organism evidence="1 2">
    <name type="scientific">Obba rivulosa</name>
    <dbReference type="NCBI Taxonomy" id="1052685"/>
    <lineage>
        <taxon>Eukaryota</taxon>
        <taxon>Fungi</taxon>
        <taxon>Dikarya</taxon>
        <taxon>Basidiomycota</taxon>
        <taxon>Agaricomycotina</taxon>
        <taxon>Agaricomycetes</taxon>
        <taxon>Polyporales</taxon>
        <taxon>Gelatoporiaceae</taxon>
        <taxon>Obba</taxon>
    </lineage>
</organism>
<reference evidence="1 2" key="1">
    <citation type="submission" date="2016-07" db="EMBL/GenBank/DDBJ databases">
        <title>Draft genome of the white-rot fungus Obba rivulosa 3A-2.</title>
        <authorList>
            <consortium name="DOE Joint Genome Institute"/>
            <person name="Miettinen O."/>
            <person name="Riley R."/>
            <person name="Acob R."/>
            <person name="Barry K."/>
            <person name="Cullen D."/>
            <person name="De Vries R."/>
            <person name="Hainaut M."/>
            <person name="Hatakka A."/>
            <person name="Henrissat B."/>
            <person name="Hilden K."/>
            <person name="Kuo R."/>
            <person name="Labutti K."/>
            <person name="Lipzen A."/>
            <person name="Makela M.R."/>
            <person name="Sandor L."/>
            <person name="Spatafora J.W."/>
            <person name="Grigoriev I.V."/>
            <person name="Hibbett D.S."/>
        </authorList>
    </citation>
    <scope>NUCLEOTIDE SEQUENCE [LARGE SCALE GENOMIC DNA]</scope>
    <source>
        <strain evidence="1 2">3A-2</strain>
    </source>
</reference>
<proteinExistence type="predicted"/>
<name>A0A8E2DEE4_9APHY</name>
<dbReference type="Proteomes" id="UP000250043">
    <property type="component" value="Unassembled WGS sequence"/>
</dbReference>
<dbReference type="OrthoDB" id="2747940at2759"/>
<dbReference type="EMBL" id="KV722958">
    <property type="protein sequence ID" value="OCH83592.1"/>
    <property type="molecule type" value="Genomic_DNA"/>
</dbReference>
<evidence type="ECO:0000313" key="2">
    <source>
        <dbReference type="Proteomes" id="UP000250043"/>
    </source>
</evidence>
<keyword evidence="2" id="KW-1185">Reference proteome</keyword>
<feature type="non-terminal residue" evidence="1">
    <location>
        <position position="446"/>
    </location>
</feature>
<dbReference type="AlphaFoldDB" id="A0A8E2DEE4"/>
<gene>
    <name evidence="1" type="ORF">OBBRIDRAFT_808891</name>
</gene>
<feature type="non-terminal residue" evidence="1">
    <location>
        <position position="1"/>
    </location>
</feature>
<evidence type="ECO:0000313" key="1">
    <source>
        <dbReference type="EMBL" id="OCH83592.1"/>
    </source>
</evidence>
<accession>A0A8E2DEE4</accession>
<sequence>ADGGHAQPKDVTGVFAKLKYSMRLTFLCEIKRQSAANPDVRDDLACNNLEIWFTEKTYSAFHHICTYQHMATAITKSTMSLPRILWTDRRNWTSMLYQGDRVELGKLQHVFVAMEQEMLDLWENKLTWNSGVRVDTTNITENIGNTEVGYCFLDDPRNSQFQDRMRLLHVLLTTDNLKSQFLAKQGDTYIWNHGKLRQWLQYYAKLQGLYLLRCEMLGGGTERGTEITAMKFRSTALRRVRNLSVMGKHLALLTTYHKTGALSGVDKYIPHSIDSFAADMIIQDLAIARPFAEMAVRICFPDDASLHELYYNHLFVNNLRPWTTESVTTLLRQLTLNHLGVGLTVNSWRHISIAFRRKLCTSALDIDEEQEEESIEALSSGHSRRQENRTYGISTDTLAGPSEDILPLFLDASTDWQLRMRVVPGGLMIPYKEAQSAKFQELRSQG</sequence>